<organism evidence="20 21">
    <name type="scientific">Juglans regia</name>
    <name type="common">English walnut</name>
    <dbReference type="NCBI Taxonomy" id="51240"/>
    <lineage>
        <taxon>Eukaryota</taxon>
        <taxon>Viridiplantae</taxon>
        <taxon>Streptophyta</taxon>
        <taxon>Embryophyta</taxon>
        <taxon>Tracheophyta</taxon>
        <taxon>Spermatophyta</taxon>
        <taxon>Magnoliopsida</taxon>
        <taxon>eudicotyledons</taxon>
        <taxon>Gunneridae</taxon>
        <taxon>Pentapetalae</taxon>
        <taxon>rosids</taxon>
        <taxon>fabids</taxon>
        <taxon>Fagales</taxon>
        <taxon>Juglandaceae</taxon>
        <taxon>Juglans</taxon>
    </lineage>
</organism>
<evidence type="ECO:0000259" key="18">
    <source>
        <dbReference type="PROSITE" id="PS50011"/>
    </source>
</evidence>
<evidence type="ECO:0000256" key="14">
    <source>
        <dbReference type="ARBA" id="ARBA00047899"/>
    </source>
</evidence>
<comment type="catalytic activity">
    <reaction evidence="15">
        <text>L-seryl-[protein] + ATP = O-phospho-L-seryl-[protein] + ADP + H(+)</text>
        <dbReference type="Rhea" id="RHEA:17989"/>
        <dbReference type="Rhea" id="RHEA-COMP:9863"/>
        <dbReference type="Rhea" id="RHEA-COMP:11604"/>
        <dbReference type="ChEBI" id="CHEBI:15378"/>
        <dbReference type="ChEBI" id="CHEBI:29999"/>
        <dbReference type="ChEBI" id="CHEBI:30616"/>
        <dbReference type="ChEBI" id="CHEBI:83421"/>
        <dbReference type="ChEBI" id="CHEBI:456216"/>
        <dbReference type="EC" id="2.7.11.1"/>
    </reaction>
</comment>
<keyword evidence="7" id="KW-0677">Repeat</keyword>
<reference evidence="21" key="1">
    <citation type="submission" date="2025-08" db="UniProtKB">
        <authorList>
            <consortium name="RefSeq"/>
        </authorList>
    </citation>
    <scope>IDENTIFICATION</scope>
    <source>
        <tissue evidence="21">Leaves</tissue>
    </source>
</reference>
<accession>A0A6P9EJ45</accession>
<evidence type="ECO:0000256" key="4">
    <source>
        <dbReference type="ARBA" id="ARBA00022679"/>
    </source>
</evidence>
<keyword evidence="11 16" id="KW-1133">Transmembrane helix</keyword>
<dbReference type="PANTHER" id="PTHR27002">
    <property type="entry name" value="RECEPTOR-LIKE SERINE/THREONINE-PROTEIN KINASE SD1-8"/>
    <property type="match status" value="1"/>
</dbReference>
<dbReference type="InterPro" id="IPR002902">
    <property type="entry name" value="GNK2"/>
</dbReference>
<dbReference type="PROSITE" id="PS51473">
    <property type="entry name" value="GNK2"/>
    <property type="match status" value="2"/>
</dbReference>
<dbReference type="FunFam" id="1.10.510.10:FF:001023">
    <property type="entry name" value="Os07g0541700 protein"/>
    <property type="match status" value="1"/>
</dbReference>
<comment type="subcellular location">
    <subcellularLocation>
        <location evidence="1">Membrane</location>
        <topology evidence="1">Single-pass membrane protein</topology>
    </subcellularLocation>
</comment>
<keyword evidence="6 17" id="KW-0732">Signal</keyword>
<evidence type="ECO:0000256" key="10">
    <source>
        <dbReference type="ARBA" id="ARBA00022840"/>
    </source>
</evidence>
<dbReference type="EC" id="2.7.11.1" evidence="2"/>
<dbReference type="GO" id="GO:0006955">
    <property type="term" value="P:immune response"/>
    <property type="evidence" value="ECO:0000318"/>
    <property type="project" value="GO_Central"/>
</dbReference>
<keyword evidence="9" id="KW-0418">Kinase</keyword>
<dbReference type="GO" id="GO:0005524">
    <property type="term" value="F:ATP binding"/>
    <property type="evidence" value="ECO:0007669"/>
    <property type="project" value="UniProtKB-KW"/>
</dbReference>
<dbReference type="Pfam" id="PF07714">
    <property type="entry name" value="PK_Tyr_Ser-Thr"/>
    <property type="match status" value="1"/>
</dbReference>
<feature type="chain" id="PRO_5028459870" description="non-specific serine/threonine protein kinase" evidence="17">
    <location>
        <begin position="24"/>
        <end position="662"/>
    </location>
</feature>
<dbReference type="PANTHER" id="PTHR27002:SF1093">
    <property type="entry name" value="CYSTEINE-RICH RECEPTOR-LIKE PROTEIN KINASE 26 ISOFORM X1"/>
    <property type="match status" value="1"/>
</dbReference>
<dbReference type="FunFam" id="3.30.430.20:FF:000002">
    <property type="entry name" value="Cysteine-rich receptor-like protein kinase 10"/>
    <property type="match status" value="1"/>
</dbReference>
<feature type="transmembrane region" description="Helical" evidence="16">
    <location>
        <begin position="284"/>
        <end position="305"/>
    </location>
</feature>
<keyword evidence="3" id="KW-0723">Serine/threonine-protein kinase</keyword>
<evidence type="ECO:0000256" key="17">
    <source>
        <dbReference type="SAM" id="SignalP"/>
    </source>
</evidence>
<dbReference type="Gene3D" id="3.30.430.20">
    <property type="entry name" value="Gnk2 domain, C-X8-C-X2-C motif"/>
    <property type="match status" value="2"/>
</dbReference>
<keyword evidence="10" id="KW-0067">ATP-binding</keyword>
<proteinExistence type="predicted"/>
<keyword evidence="20" id="KW-1185">Reference proteome</keyword>
<dbReference type="OrthoDB" id="4062651at2759"/>
<keyword evidence="5 16" id="KW-0812">Transmembrane</keyword>
<feature type="domain" description="Gnk2-homologous" evidence="19">
    <location>
        <begin position="136"/>
        <end position="245"/>
    </location>
</feature>
<dbReference type="RefSeq" id="XP_035544098.1">
    <property type="nucleotide sequence ID" value="XM_035688205.1"/>
</dbReference>
<dbReference type="FunFam" id="3.30.430.20:FF:000003">
    <property type="entry name" value="Cysteine-rich RLK (RECEPTOR-like protein kinase) 10"/>
    <property type="match status" value="1"/>
</dbReference>
<evidence type="ECO:0000313" key="21">
    <source>
        <dbReference type="RefSeq" id="XP_035544098.1"/>
    </source>
</evidence>
<dbReference type="Gene3D" id="3.30.200.20">
    <property type="entry name" value="Phosphorylase Kinase, domain 1"/>
    <property type="match status" value="1"/>
</dbReference>
<evidence type="ECO:0000259" key="19">
    <source>
        <dbReference type="PROSITE" id="PS51473"/>
    </source>
</evidence>
<evidence type="ECO:0000256" key="5">
    <source>
        <dbReference type="ARBA" id="ARBA00022692"/>
    </source>
</evidence>
<keyword evidence="4" id="KW-0808">Transferase</keyword>
<comment type="catalytic activity">
    <reaction evidence="14">
        <text>L-threonyl-[protein] + ATP = O-phospho-L-threonyl-[protein] + ADP + H(+)</text>
        <dbReference type="Rhea" id="RHEA:46608"/>
        <dbReference type="Rhea" id="RHEA-COMP:11060"/>
        <dbReference type="Rhea" id="RHEA-COMP:11605"/>
        <dbReference type="ChEBI" id="CHEBI:15378"/>
        <dbReference type="ChEBI" id="CHEBI:30013"/>
        <dbReference type="ChEBI" id="CHEBI:30616"/>
        <dbReference type="ChEBI" id="CHEBI:61977"/>
        <dbReference type="ChEBI" id="CHEBI:456216"/>
        <dbReference type="EC" id="2.7.11.1"/>
    </reaction>
</comment>
<sequence>MAISSRWLFFLSAIVILTTQAVAQRNPLFHFCLNNKGNYTSNSTYDKNLNHLLSSLSSDARANSGFFNSSYGNNSDEVHAIGLCRGDSNSEDCRSCLNNATSVLKQLCPVQKEAILLYDHCMFRYSNRSIFGLMETVPSLYMWNVNNVPANSLNQFNDVLWTLLEGLRDEAAAGGSLRKYAVNNTIAPQFMTLYALVQCTPDLSREECDTCLTGAFGEIRKCCSGKQGARVFRPSCNFRFEIEQFYYSTSMAPPIPSPQAPPAFLPPPSSNNTNSTPSAGNRNFIVVLASITFMGLISSIAGIYIKAKWGRKKAGNEIIGSILFDFDNIKVATNNFSEANKLRESGFGTVYKGRFSNKVVTVKRLSRGYGQKGVEFEDKVLSLTKLRHCNLVELLGCSVEGNERLLIYDFVPNTSLDHYLSDPLKLATLDWEMRYKIIRGIAQGVLYLHEESKLCFNHGLKASNIFVDEEMNPKISDFGLKSLLSLDQIPENTSRIGRIEEAPDVMHMLFSMKSIVFNFGVLVLEIVSGQKNSCFRDEENADNLLSYARRNFSEGTASNIIDPTILMPDGSTSVIINCIRTALLCAEANEADRPTMASVVTMLDGTDKHGSMETKMPSFEDDHRVLGRRTFLQRVQRLFWMKKAGFCVVPSWVDNADLSHHI</sequence>
<dbReference type="GeneID" id="109020188"/>
<gene>
    <name evidence="21" type="primary">LOC109020188</name>
</gene>
<name>A0A6P9EJ45_JUGRE</name>
<evidence type="ECO:0000256" key="15">
    <source>
        <dbReference type="ARBA" id="ARBA00048679"/>
    </source>
</evidence>
<dbReference type="AlphaFoldDB" id="A0A6P9EJ45"/>
<dbReference type="Proteomes" id="UP000235220">
    <property type="component" value="Chromosome 3"/>
</dbReference>
<dbReference type="GO" id="GO:0007165">
    <property type="term" value="P:signal transduction"/>
    <property type="evidence" value="ECO:0000318"/>
    <property type="project" value="GO_Central"/>
</dbReference>
<dbReference type="InParanoid" id="A0A6P9EJ45"/>
<evidence type="ECO:0000313" key="20">
    <source>
        <dbReference type="Proteomes" id="UP000235220"/>
    </source>
</evidence>
<dbReference type="InterPro" id="IPR038408">
    <property type="entry name" value="GNK2_sf"/>
</dbReference>
<dbReference type="FunCoup" id="A0A6P9EJ45">
    <property type="interactions" value="120"/>
</dbReference>
<dbReference type="SUPFAM" id="SSF56112">
    <property type="entry name" value="Protein kinase-like (PK-like)"/>
    <property type="match status" value="1"/>
</dbReference>
<evidence type="ECO:0000256" key="8">
    <source>
        <dbReference type="ARBA" id="ARBA00022741"/>
    </source>
</evidence>
<feature type="domain" description="Protein kinase" evidence="18">
    <location>
        <begin position="336"/>
        <end position="612"/>
    </location>
</feature>
<dbReference type="InterPro" id="IPR011009">
    <property type="entry name" value="Kinase-like_dom_sf"/>
</dbReference>
<keyword evidence="12 16" id="KW-0472">Membrane</keyword>
<feature type="domain" description="Gnk2-homologous" evidence="19">
    <location>
        <begin position="27"/>
        <end position="130"/>
    </location>
</feature>
<dbReference type="InterPro" id="IPR001245">
    <property type="entry name" value="Ser-Thr/Tyr_kinase_cat_dom"/>
</dbReference>
<evidence type="ECO:0000256" key="6">
    <source>
        <dbReference type="ARBA" id="ARBA00022729"/>
    </source>
</evidence>
<evidence type="ECO:0000256" key="3">
    <source>
        <dbReference type="ARBA" id="ARBA00022527"/>
    </source>
</evidence>
<dbReference type="Pfam" id="PF01657">
    <property type="entry name" value="Stress-antifung"/>
    <property type="match status" value="2"/>
</dbReference>
<dbReference type="GO" id="GO:0005886">
    <property type="term" value="C:plasma membrane"/>
    <property type="evidence" value="ECO:0000318"/>
    <property type="project" value="GO_Central"/>
</dbReference>
<evidence type="ECO:0000256" key="9">
    <source>
        <dbReference type="ARBA" id="ARBA00022777"/>
    </source>
</evidence>
<evidence type="ECO:0000256" key="1">
    <source>
        <dbReference type="ARBA" id="ARBA00004167"/>
    </source>
</evidence>
<protein>
    <recommendedName>
        <fullName evidence="2">non-specific serine/threonine protein kinase</fullName>
        <ecNumber evidence="2">2.7.11.1</ecNumber>
    </recommendedName>
</protein>
<evidence type="ECO:0000256" key="11">
    <source>
        <dbReference type="ARBA" id="ARBA00022989"/>
    </source>
</evidence>
<evidence type="ECO:0000256" key="2">
    <source>
        <dbReference type="ARBA" id="ARBA00012513"/>
    </source>
</evidence>
<dbReference type="PROSITE" id="PS50011">
    <property type="entry name" value="PROTEIN_KINASE_DOM"/>
    <property type="match status" value="1"/>
</dbReference>
<evidence type="ECO:0000256" key="16">
    <source>
        <dbReference type="SAM" id="Phobius"/>
    </source>
</evidence>
<keyword evidence="8" id="KW-0547">Nucleotide-binding</keyword>
<evidence type="ECO:0000256" key="7">
    <source>
        <dbReference type="ARBA" id="ARBA00022737"/>
    </source>
</evidence>
<dbReference type="Gene3D" id="1.10.510.10">
    <property type="entry name" value="Transferase(Phosphotransferase) domain 1"/>
    <property type="match status" value="1"/>
</dbReference>
<dbReference type="GO" id="GO:0004674">
    <property type="term" value="F:protein serine/threonine kinase activity"/>
    <property type="evidence" value="ECO:0000318"/>
    <property type="project" value="GO_Central"/>
</dbReference>
<feature type="signal peptide" evidence="17">
    <location>
        <begin position="1"/>
        <end position="23"/>
    </location>
</feature>
<keyword evidence="13" id="KW-0675">Receptor</keyword>
<dbReference type="CDD" id="cd23509">
    <property type="entry name" value="Gnk2-like"/>
    <property type="match status" value="2"/>
</dbReference>
<evidence type="ECO:0000256" key="12">
    <source>
        <dbReference type="ARBA" id="ARBA00023136"/>
    </source>
</evidence>
<dbReference type="InterPro" id="IPR000719">
    <property type="entry name" value="Prot_kinase_dom"/>
</dbReference>
<evidence type="ECO:0000256" key="13">
    <source>
        <dbReference type="ARBA" id="ARBA00023170"/>
    </source>
</evidence>